<dbReference type="RefSeq" id="WP_109011149.1">
    <property type="nucleotide sequence ID" value="NZ_BDUD01000001.1"/>
</dbReference>
<evidence type="ECO:0000313" key="2">
    <source>
        <dbReference type="Proteomes" id="UP000245124"/>
    </source>
</evidence>
<sequence length="132" mass="14590">MDGEQSTSGKKEYEPLSCSAIVYRALLRKQWIDKDTERVKADAFFLRKNKNEKGLSVNIAAQCSPKQCVAKFNKCFALASLHVGRIRDLGLDVIQDSSDHANIIGLPDVNDDAVTAERLAGLLAKQSRIIDL</sequence>
<proteinExistence type="predicted"/>
<organism evidence="1 2">
    <name type="scientific">Nostoc commune NIES-4072</name>
    <dbReference type="NCBI Taxonomy" id="2005467"/>
    <lineage>
        <taxon>Bacteria</taxon>
        <taxon>Bacillati</taxon>
        <taxon>Cyanobacteriota</taxon>
        <taxon>Cyanophyceae</taxon>
        <taxon>Nostocales</taxon>
        <taxon>Nostocaceae</taxon>
        <taxon>Nostoc</taxon>
    </lineage>
</organism>
<evidence type="ECO:0000313" key="1">
    <source>
        <dbReference type="EMBL" id="GBG21207.1"/>
    </source>
</evidence>
<reference evidence="1 2" key="1">
    <citation type="submission" date="2017-06" db="EMBL/GenBank/DDBJ databases">
        <title>Genome sequencing of cyanobaciteial culture collection at National Institute for Environmental Studies (NIES).</title>
        <authorList>
            <person name="Hirose Y."/>
            <person name="Shimura Y."/>
            <person name="Fujisawa T."/>
            <person name="Nakamura Y."/>
            <person name="Kawachi M."/>
        </authorList>
    </citation>
    <scope>NUCLEOTIDE SEQUENCE [LARGE SCALE GENOMIC DNA]</scope>
    <source>
        <strain evidence="1 2">NIES-4072</strain>
    </source>
</reference>
<name>A0A2R5FR17_NOSCO</name>
<dbReference type="EMBL" id="BDUD01000001">
    <property type="protein sequence ID" value="GBG21207.1"/>
    <property type="molecule type" value="Genomic_DNA"/>
</dbReference>
<dbReference type="OrthoDB" id="573107at2"/>
<dbReference type="Proteomes" id="UP000245124">
    <property type="component" value="Unassembled WGS sequence"/>
</dbReference>
<keyword evidence="2" id="KW-1185">Reference proteome</keyword>
<gene>
    <name evidence="1" type="ORF">NIES4072_48900</name>
</gene>
<dbReference type="AlphaFoldDB" id="A0A2R5FR17"/>
<comment type="caution">
    <text evidence="1">The sequence shown here is derived from an EMBL/GenBank/DDBJ whole genome shotgun (WGS) entry which is preliminary data.</text>
</comment>
<accession>A0A2R5FR17</accession>
<protein>
    <submittedName>
        <fullName evidence="1">Uncharacterized protein</fullName>
    </submittedName>
</protein>